<comment type="subcellular location">
    <subcellularLocation>
        <location evidence="1">Nucleus</location>
    </subcellularLocation>
</comment>
<dbReference type="InterPro" id="IPR027109">
    <property type="entry name" value="Swc4/Dmap1"/>
</dbReference>
<feature type="compositionally biased region" description="Polar residues" evidence="9">
    <location>
        <begin position="276"/>
        <end position="286"/>
    </location>
</feature>
<dbReference type="GO" id="GO:0000122">
    <property type="term" value="P:negative regulation of transcription by RNA polymerase II"/>
    <property type="evidence" value="ECO:0007669"/>
    <property type="project" value="TreeGrafter"/>
</dbReference>
<dbReference type="GO" id="GO:0003714">
    <property type="term" value="F:transcription corepressor activity"/>
    <property type="evidence" value="ECO:0007669"/>
    <property type="project" value="TreeGrafter"/>
</dbReference>
<dbReference type="InterPro" id="IPR009057">
    <property type="entry name" value="Homeodomain-like_sf"/>
</dbReference>
<organism evidence="11 12">
    <name type="scientific">Extremus antarcticus</name>
    <dbReference type="NCBI Taxonomy" id="702011"/>
    <lineage>
        <taxon>Eukaryota</taxon>
        <taxon>Fungi</taxon>
        <taxon>Dikarya</taxon>
        <taxon>Ascomycota</taxon>
        <taxon>Pezizomycotina</taxon>
        <taxon>Dothideomycetes</taxon>
        <taxon>Dothideomycetidae</taxon>
        <taxon>Mycosphaerellales</taxon>
        <taxon>Extremaceae</taxon>
        <taxon>Extremus</taxon>
    </lineage>
</organism>
<evidence type="ECO:0000256" key="8">
    <source>
        <dbReference type="ARBA" id="ARBA00025264"/>
    </source>
</evidence>
<protein>
    <recommendedName>
        <fullName evidence="3">SWR1-complex protein 4</fullName>
    </recommendedName>
</protein>
<dbReference type="PROSITE" id="PS50090">
    <property type="entry name" value="MYB_LIKE"/>
    <property type="match status" value="1"/>
</dbReference>
<comment type="caution">
    <text evidence="11">The sequence shown here is derived from an EMBL/GenBank/DDBJ whole genome shotgun (WGS) entry which is preliminary data.</text>
</comment>
<evidence type="ECO:0000256" key="6">
    <source>
        <dbReference type="ARBA" id="ARBA00023163"/>
    </source>
</evidence>
<evidence type="ECO:0000256" key="7">
    <source>
        <dbReference type="ARBA" id="ARBA00023242"/>
    </source>
</evidence>
<evidence type="ECO:0000313" key="11">
    <source>
        <dbReference type="EMBL" id="KAK3055278.1"/>
    </source>
</evidence>
<evidence type="ECO:0000259" key="10">
    <source>
        <dbReference type="PROSITE" id="PS50090"/>
    </source>
</evidence>
<keyword evidence="6" id="KW-0804">Transcription</keyword>
<dbReference type="Gene3D" id="1.10.10.60">
    <property type="entry name" value="Homeodomain-like"/>
    <property type="match status" value="1"/>
</dbReference>
<gene>
    <name evidence="11" type="primary">SWC4</name>
    <name evidence="11" type="ORF">LTR09_003831</name>
</gene>
<feature type="region of interest" description="Disordered" evidence="9">
    <location>
        <begin position="1"/>
        <end position="25"/>
    </location>
</feature>
<dbReference type="GO" id="GO:0006281">
    <property type="term" value="P:DNA repair"/>
    <property type="evidence" value="ECO:0007669"/>
    <property type="project" value="InterPro"/>
</dbReference>
<comment type="similarity">
    <text evidence="2">Belongs to the SWC4 family.</text>
</comment>
<dbReference type="InterPro" id="IPR001005">
    <property type="entry name" value="SANT/Myb"/>
</dbReference>
<dbReference type="GO" id="GO:0035267">
    <property type="term" value="C:NuA4 histone acetyltransferase complex"/>
    <property type="evidence" value="ECO:0007669"/>
    <property type="project" value="InterPro"/>
</dbReference>
<dbReference type="InterPro" id="IPR032563">
    <property type="entry name" value="DAMP1_SANT-like"/>
</dbReference>
<evidence type="ECO:0000256" key="1">
    <source>
        <dbReference type="ARBA" id="ARBA00004123"/>
    </source>
</evidence>
<sequence>MASAGHITPNMSAISKSRSELRRPSRRWHLKDRRWKAVNQKEPERTFTQYDVHVETPSYDDEVYENNLTHNEWTKDETDYLMSVYREANGKWPIIVDRYDYEGSTRSMEDLKSRFYTVSATVLRLQTPISSMTASDFTLYETLSKFNPKQEASRKQLAEGHLYRGRHEVDEESVLLNELQRIMLQQATIENEREDLRRRLDYPRANTNGYQYNSSSALTQLWQQLLATDRMKKNQRLRPTGHPGFDGFNSSTSARPRDSNAGLDTNLPSRRGTRDSLPSATPQNSLPVDLSAAEMVRFGVVQNQDKLPSGVTFASDRLTKPRVAKSTVQTDKIATILQHAGVPELIPLPTPAVIEQFESIMAKVHTLLDIRKLAEKEEQELKVLS</sequence>
<name>A0AAJ0DR17_9PEZI</name>
<dbReference type="EMBL" id="JAWDJX010000009">
    <property type="protein sequence ID" value="KAK3055278.1"/>
    <property type="molecule type" value="Genomic_DNA"/>
</dbReference>
<evidence type="ECO:0000256" key="5">
    <source>
        <dbReference type="ARBA" id="ARBA00023015"/>
    </source>
</evidence>
<reference evidence="11" key="1">
    <citation type="submission" date="2023-04" db="EMBL/GenBank/DDBJ databases">
        <title>Black Yeasts Isolated from many extreme environments.</title>
        <authorList>
            <person name="Coleine C."/>
            <person name="Stajich J.E."/>
            <person name="Selbmann L."/>
        </authorList>
    </citation>
    <scope>NUCLEOTIDE SEQUENCE</scope>
    <source>
        <strain evidence="11">CCFEE 5312</strain>
    </source>
</reference>
<keyword evidence="7" id="KW-0539">Nucleus</keyword>
<accession>A0AAJ0DR17</accession>
<keyword evidence="12" id="KW-1185">Reference proteome</keyword>
<dbReference type="AlphaFoldDB" id="A0AAJ0DR17"/>
<keyword evidence="5" id="KW-0805">Transcription regulation</keyword>
<dbReference type="GO" id="GO:0006338">
    <property type="term" value="P:chromatin remodeling"/>
    <property type="evidence" value="ECO:0007669"/>
    <property type="project" value="InterPro"/>
</dbReference>
<comment type="function">
    <text evidence="8">Component of the SWR1 complex which mediates the ATP-dependent exchange of histone H2A for the H2A variant HZT1 leading to transcriptional regulation of selected genes by chromatin remodeling. Component of the NuA4 histone acetyltransferase complex which is involved in transcriptional activation of selected genes principally by acetylation of nucleosomal histone H4 and H2A. The NuA4 complex is also involved in DNA repair.</text>
</comment>
<dbReference type="PANTHER" id="PTHR12855:SF10">
    <property type="entry name" value="DNA METHYLTRANSFERASE 1-ASSOCIATED PROTEIN 1"/>
    <property type="match status" value="1"/>
</dbReference>
<feature type="domain" description="Myb-like" evidence="10">
    <location>
        <begin position="65"/>
        <end position="119"/>
    </location>
</feature>
<dbReference type="GO" id="GO:0000812">
    <property type="term" value="C:Swr1 complex"/>
    <property type="evidence" value="ECO:0007669"/>
    <property type="project" value="TreeGrafter"/>
</dbReference>
<dbReference type="SUPFAM" id="SSF46689">
    <property type="entry name" value="Homeodomain-like"/>
    <property type="match status" value="1"/>
</dbReference>
<dbReference type="PANTHER" id="PTHR12855">
    <property type="entry name" value="DNA METHYLTRANSFERASE 1-ASSOCIATED PROTEIN 1 FAMILY MEMBER"/>
    <property type="match status" value="1"/>
</dbReference>
<proteinExistence type="inferred from homology"/>
<evidence type="ECO:0000256" key="4">
    <source>
        <dbReference type="ARBA" id="ARBA00022853"/>
    </source>
</evidence>
<evidence type="ECO:0000313" key="12">
    <source>
        <dbReference type="Proteomes" id="UP001271007"/>
    </source>
</evidence>
<feature type="region of interest" description="Disordered" evidence="9">
    <location>
        <begin position="235"/>
        <end position="286"/>
    </location>
</feature>
<evidence type="ECO:0000256" key="9">
    <source>
        <dbReference type="SAM" id="MobiDB-lite"/>
    </source>
</evidence>
<evidence type="ECO:0000256" key="2">
    <source>
        <dbReference type="ARBA" id="ARBA00006918"/>
    </source>
</evidence>
<dbReference type="Pfam" id="PF16282">
    <property type="entry name" value="SANT_DAMP1_like"/>
    <property type="match status" value="1"/>
</dbReference>
<evidence type="ECO:0000256" key="3">
    <source>
        <dbReference type="ARBA" id="ARBA00019132"/>
    </source>
</evidence>
<keyword evidence="4" id="KW-0156">Chromatin regulator</keyword>
<dbReference type="Proteomes" id="UP001271007">
    <property type="component" value="Unassembled WGS sequence"/>
</dbReference>